<dbReference type="Pfam" id="PF07238">
    <property type="entry name" value="PilZ"/>
    <property type="match status" value="1"/>
</dbReference>
<reference evidence="3" key="1">
    <citation type="submission" date="2018-06" db="EMBL/GenBank/DDBJ databases">
        <authorList>
            <person name="Zhirakovskaya E."/>
        </authorList>
    </citation>
    <scope>NUCLEOTIDE SEQUENCE</scope>
</reference>
<dbReference type="InterPro" id="IPR041698">
    <property type="entry name" value="Methyltransf_25"/>
</dbReference>
<evidence type="ECO:0000313" key="3">
    <source>
        <dbReference type="EMBL" id="VAX33211.1"/>
    </source>
</evidence>
<dbReference type="Pfam" id="PF13649">
    <property type="entry name" value="Methyltransf_25"/>
    <property type="match status" value="1"/>
</dbReference>
<dbReference type="InterPro" id="IPR009875">
    <property type="entry name" value="PilZ_domain"/>
</dbReference>
<dbReference type="Gene3D" id="3.40.50.150">
    <property type="entry name" value="Vaccinia Virus protein VP39"/>
    <property type="match status" value="1"/>
</dbReference>
<dbReference type="AlphaFoldDB" id="A0A3B1D358"/>
<dbReference type="GO" id="GO:0035438">
    <property type="term" value="F:cyclic-di-GMP binding"/>
    <property type="evidence" value="ECO:0007669"/>
    <property type="project" value="InterPro"/>
</dbReference>
<organism evidence="3">
    <name type="scientific">hydrothermal vent metagenome</name>
    <dbReference type="NCBI Taxonomy" id="652676"/>
    <lineage>
        <taxon>unclassified sequences</taxon>
        <taxon>metagenomes</taxon>
        <taxon>ecological metagenomes</taxon>
    </lineage>
</organism>
<dbReference type="CDD" id="cd02440">
    <property type="entry name" value="AdoMet_MTases"/>
    <property type="match status" value="1"/>
</dbReference>
<feature type="domain" description="Methyltransferase" evidence="2">
    <location>
        <begin position="299"/>
        <end position="405"/>
    </location>
</feature>
<dbReference type="SUPFAM" id="SSF141371">
    <property type="entry name" value="PilZ domain-like"/>
    <property type="match status" value="1"/>
</dbReference>
<proteinExistence type="predicted"/>
<evidence type="ECO:0000259" key="2">
    <source>
        <dbReference type="Pfam" id="PF13649"/>
    </source>
</evidence>
<gene>
    <name evidence="3" type="ORF">MNBD_NITROSPIRAE02-869</name>
</gene>
<feature type="domain" description="PilZ" evidence="1">
    <location>
        <begin position="6"/>
        <end position="98"/>
    </location>
</feature>
<evidence type="ECO:0000259" key="1">
    <source>
        <dbReference type="Pfam" id="PF07238"/>
    </source>
</evidence>
<dbReference type="SUPFAM" id="SSF53335">
    <property type="entry name" value="S-adenosyl-L-methionine-dependent methyltransferases"/>
    <property type="match status" value="1"/>
</dbReference>
<dbReference type="InterPro" id="IPR029063">
    <property type="entry name" value="SAM-dependent_MTases_sf"/>
</dbReference>
<name>A0A3B1D358_9ZZZZ</name>
<dbReference type="EMBL" id="UOGH01000287">
    <property type="protein sequence ID" value="VAX33211.1"/>
    <property type="molecule type" value="Genomic_DNA"/>
</dbReference>
<evidence type="ECO:0008006" key="4">
    <source>
        <dbReference type="Google" id="ProtNLM"/>
    </source>
</evidence>
<accession>A0A3B1D358</accession>
<sequence>MLRYDVRCNARIPATILSDYSSGNVHQETEIKNLGLNGAFLNSLSHLTENELIRVKAHLPNIGDFEIDGMILRKDEDGIAVRFINLDNSSRLTLWQYIKDNLSSERTCPYCNSRNLNNTESCWNCGRNINFGSEKFLDIHEKETQQKWIDYIENATEELTARFQALEETIHSQSVASNKIPEILKQILDDFLLKAERFEYEIKDISVIQHLRSQFHQKTNHIFSKGYIYNRARTWPQGYHGDYKTLETAYRNIPLSVGMGHYLDRAALDSTLAVAVRNRIRKLQDILKEELRNRTEPSVLNIACGSCRELVEIAPDILKSKANILCLDNDEDALSFSYSRLYYTGVLSRLEFRKHNALRMFDHELTLKDFGTRDIIYSAGFFDYLPSDFLAKMFNTLYKVLNPGGKLIAPFKDVRRYRPQDYHWITDWDGFLQRREEDFREIFDQAGIPESAITESREESGVIIFYIIEAL</sequence>
<protein>
    <recommendedName>
        <fullName evidence="4">Methyltransferase domain-containing protein</fullName>
    </recommendedName>
</protein>
<dbReference type="Gene3D" id="2.40.10.220">
    <property type="entry name" value="predicted glycosyltransferase like domains"/>
    <property type="match status" value="1"/>
</dbReference>